<evidence type="ECO:0000256" key="2">
    <source>
        <dbReference type="ARBA" id="ARBA00011475"/>
    </source>
</evidence>
<feature type="active site" description="Nucleophile" evidence="6">
    <location>
        <position position="194"/>
    </location>
</feature>
<comment type="catalytic activity">
    <reaction evidence="6">
        <text>N(2)-acetyl-L-ornithine + L-glutamate = N-acetyl-L-glutamate + L-ornithine</text>
        <dbReference type="Rhea" id="RHEA:15349"/>
        <dbReference type="ChEBI" id="CHEBI:29985"/>
        <dbReference type="ChEBI" id="CHEBI:44337"/>
        <dbReference type="ChEBI" id="CHEBI:46911"/>
        <dbReference type="ChEBI" id="CHEBI:57805"/>
        <dbReference type="EC" id="2.3.1.35"/>
    </reaction>
</comment>
<keyword evidence="6" id="KW-0028">Amino-acid biosynthesis</keyword>
<keyword evidence="4 6" id="KW-0068">Autocatalytic cleavage</keyword>
<keyword evidence="6" id="KW-0055">Arginine biosynthesis</keyword>
<dbReference type="Gene3D" id="3.60.70.12">
    <property type="entry name" value="L-amino peptidase D-ALA esterase/amidase"/>
    <property type="match status" value="1"/>
</dbReference>
<dbReference type="InterPro" id="IPR042195">
    <property type="entry name" value="ArgJ_beta_C"/>
</dbReference>
<feature type="chain" id="PRO_5044900672" description="Arginine biosynthesis bifunctional protein ArgJ beta chain" evidence="6">
    <location>
        <begin position="194"/>
        <end position="408"/>
    </location>
</feature>
<keyword evidence="8" id="KW-1185">Reference proteome</keyword>
<comment type="subunit">
    <text evidence="2 6">Heterotetramer of two alpha and two beta chains.</text>
</comment>
<feature type="binding site" evidence="6">
    <location>
        <position position="194"/>
    </location>
    <ligand>
        <name>substrate</name>
    </ligand>
</feature>
<dbReference type="NCBIfam" id="NF003802">
    <property type="entry name" value="PRK05388.1"/>
    <property type="match status" value="1"/>
</dbReference>
<dbReference type="EMBL" id="BAABWN010000001">
    <property type="protein sequence ID" value="GAA6166279.1"/>
    <property type="molecule type" value="Genomic_DNA"/>
</dbReference>
<proteinExistence type="inferred from homology"/>
<keyword evidence="3 6" id="KW-0808">Transferase</keyword>
<comment type="caution">
    <text evidence="7">The sequence shown here is derived from an EMBL/GenBank/DDBJ whole genome shotgun (WGS) entry which is preliminary data.</text>
</comment>
<dbReference type="PANTHER" id="PTHR23100">
    <property type="entry name" value="ARGININE BIOSYNTHESIS BIFUNCTIONAL PROTEIN ARGJ"/>
    <property type="match status" value="1"/>
</dbReference>
<dbReference type="HAMAP" id="MF_01106">
    <property type="entry name" value="ArgJ"/>
    <property type="match status" value="1"/>
</dbReference>
<feature type="site" description="Involved in the stabilization of negative charge on the oxyanion by the formation of the oxyanion hole" evidence="6">
    <location>
        <position position="121"/>
    </location>
</feature>
<evidence type="ECO:0000256" key="1">
    <source>
        <dbReference type="ARBA" id="ARBA00006774"/>
    </source>
</evidence>
<dbReference type="InterPro" id="IPR016117">
    <property type="entry name" value="ArgJ-like_dom_sf"/>
</dbReference>
<comment type="catalytic activity">
    <reaction evidence="6">
        <text>L-glutamate + acetyl-CoA = N-acetyl-L-glutamate + CoA + H(+)</text>
        <dbReference type="Rhea" id="RHEA:24292"/>
        <dbReference type="ChEBI" id="CHEBI:15378"/>
        <dbReference type="ChEBI" id="CHEBI:29985"/>
        <dbReference type="ChEBI" id="CHEBI:44337"/>
        <dbReference type="ChEBI" id="CHEBI:57287"/>
        <dbReference type="ChEBI" id="CHEBI:57288"/>
        <dbReference type="EC" id="2.3.1.1"/>
    </reaction>
</comment>
<comment type="function">
    <text evidence="6">Catalyzes two activities which are involved in the cyclic version of arginine biosynthesis: the synthesis of N-acetylglutamate from glutamate and acetyl-CoA as the acetyl donor, and of ornithine by transacetylation between N(2)-acetylornithine and glutamate.</text>
</comment>
<comment type="subcellular location">
    <subcellularLocation>
        <location evidence="6">Cytoplasm</location>
    </subcellularLocation>
</comment>
<protein>
    <recommendedName>
        <fullName evidence="6">Arginine biosynthesis bifunctional protein ArgJ</fullName>
    </recommendedName>
    <domain>
        <recommendedName>
            <fullName evidence="6">Glutamate N-acetyltransferase</fullName>
            <ecNumber evidence="6">2.3.1.35</ecNumber>
        </recommendedName>
        <alternativeName>
            <fullName evidence="6">Ornithine acetyltransferase</fullName>
            <shortName evidence="6">OATase</shortName>
        </alternativeName>
        <alternativeName>
            <fullName evidence="6">Ornithine transacetylase</fullName>
        </alternativeName>
    </domain>
    <domain>
        <recommendedName>
            <fullName evidence="6">Amino-acid acetyltransferase</fullName>
            <ecNumber evidence="6">2.3.1.1</ecNumber>
        </recommendedName>
        <alternativeName>
            <fullName evidence="6">N-acetylglutamate synthase</fullName>
            <shortName evidence="6">AGSase</shortName>
        </alternativeName>
    </domain>
    <component>
        <recommendedName>
            <fullName evidence="6">Arginine biosynthesis bifunctional protein ArgJ alpha chain</fullName>
        </recommendedName>
    </component>
    <component>
        <recommendedName>
            <fullName evidence="6">Arginine biosynthesis bifunctional protein ArgJ beta chain</fullName>
        </recommendedName>
    </component>
</protein>
<dbReference type="SUPFAM" id="SSF56266">
    <property type="entry name" value="DmpA/ArgJ-like"/>
    <property type="match status" value="1"/>
</dbReference>
<evidence type="ECO:0000256" key="3">
    <source>
        <dbReference type="ARBA" id="ARBA00022679"/>
    </source>
</evidence>
<feature type="site" description="Cleavage; by autolysis" evidence="6">
    <location>
        <begin position="193"/>
        <end position="194"/>
    </location>
</feature>
<evidence type="ECO:0000256" key="5">
    <source>
        <dbReference type="ARBA" id="ARBA00023315"/>
    </source>
</evidence>
<feature type="site" description="Involved in the stabilization of negative charge on the oxyanion by the formation of the oxyanion hole" evidence="6">
    <location>
        <position position="120"/>
    </location>
</feature>
<dbReference type="Gene3D" id="3.10.20.340">
    <property type="entry name" value="ArgJ beta chain, C-terminal domain"/>
    <property type="match status" value="1"/>
</dbReference>
<feature type="binding site" evidence="6">
    <location>
        <position position="183"/>
    </location>
    <ligand>
        <name>substrate</name>
    </ligand>
</feature>
<feature type="chain" id="PRO_5044900671" description="Arginine biosynthesis bifunctional protein ArgJ alpha chain" evidence="6">
    <location>
        <begin position="1"/>
        <end position="193"/>
    </location>
</feature>
<comment type="pathway">
    <text evidence="6">Amino-acid biosynthesis; L-arginine biosynthesis; N(2)-acetyl-L-ornithine from L-glutamate: step 1/4.</text>
</comment>
<keyword evidence="6" id="KW-0963">Cytoplasm</keyword>
<dbReference type="CDD" id="cd02152">
    <property type="entry name" value="OAT"/>
    <property type="match status" value="1"/>
</dbReference>
<keyword evidence="5 6" id="KW-0012">Acyltransferase</keyword>
<dbReference type="EC" id="2.3.1.1" evidence="6"/>
<evidence type="ECO:0000256" key="6">
    <source>
        <dbReference type="HAMAP-Rule" id="MF_01106"/>
    </source>
</evidence>
<comment type="similarity">
    <text evidence="1 6">Belongs to the ArgJ family.</text>
</comment>
<comment type="pathway">
    <text evidence="6">Amino-acid biosynthesis; L-arginine biosynthesis; L-ornithine and N-acetyl-L-glutamate from L-glutamate and N(2)-acetyl-L-ornithine (cyclic): step 1/1.</text>
</comment>
<feature type="binding site" evidence="6">
    <location>
        <position position="157"/>
    </location>
    <ligand>
        <name>substrate</name>
    </ligand>
</feature>
<organism evidence="7 8">
    <name type="scientific">Sessilibacter corallicola</name>
    <dbReference type="NCBI Taxonomy" id="2904075"/>
    <lineage>
        <taxon>Bacteria</taxon>
        <taxon>Pseudomonadati</taxon>
        <taxon>Pseudomonadota</taxon>
        <taxon>Gammaproteobacteria</taxon>
        <taxon>Cellvibrionales</taxon>
        <taxon>Cellvibrionaceae</taxon>
        <taxon>Sessilibacter</taxon>
    </lineage>
</organism>
<name>A0ABQ0A3P5_9GAMM</name>
<evidence type="ECO:0000313" key="8">
    <source>
        <dbReference type="Proteomes" id="UP001465153"/>
    </source>
</evidence>
<dbReference type="NCBIfam" id="TIGR00120">
    <property type="entry name" value="ArgJ"/>
    <property type="match status" value="1"/>
</dbReference>
<dbReference type="InterPro" id="IPR002813">
    <property type="entry name" value="Arg_biosynth_ArgJ"/>
</dbReference>
<evidence type="ECO:0000313" key="7">
    <source>
        <dbReference type="EMBL" id="GAA6166279.1"/>
    </source>
</evidence>
<sequence length="408" mass="43412">MAVGNSTFPEMNPVNGFSLGTSFADVKGANPSQPTRDDITVMMFPDTSTVAGVFTQNAFCAAPVLICRENLKNNIRILVTNSGNANACTGDQGLADAQAINQKVADLVDVNIDQVLPFSTGVIGEHLPTDRILNALPDAINNLSEDNWDAAGRAIMTTDTRPKGASRKIEYQGQVINITGISKGAGMIKPNMATMLGYVATDAQVEKGLLQKLLAEGVEKSFNRITVDGDTSTNDSCVLVATGTSIEVNENNSELFELFTSALNDVLLEIAKAIVADGEGATKLVSVVVENAESSKEALRVAYSVAQSPLVKTALFASDPNWGRIVAAIGYAGVQGLDVSKIDVYLGDVLIVASGGRAESYVEEAGAKVMSEQEIEILINLRRGDSQETVWTTDLSYDYVKINAEYRS</sequence>
<dbReference type="RefSeq" id="WP_353301263.1">
    <property type="nucleotide sequence ID" value="NZ_BAABWN010000001.1"/>
</dbReference>
<dbReference type="Pfam" id="PF01960">
    <property type="entry name" value="ArgJ"/>
    <property type="match status" value="1"/>
</dbReference>
<dbReference type="EC" id="2.3.1.35" evidence="6"/>
<evidence type="ECO:0000256" key="4">
    <source>
        <dbReference type="ARBA" id="ARBA00022813"/>
    </source>
</evidence>
<dbReference type="Proteomes" id="UP001465153">
    <property type="component" value="Unassembled WGS sequence"/>
</dbReference>
<feature type="binding site" evidence="6">
    <location>
        <position position="408"/>
    </location>
    <ligand>
        <name>substrate</name>
    </ligand>
</feature>
<gene>
    <name evidence="6 7" type="primary">argJ</name>
    <name evidence="7" type="ORF">NBRC116591_00890</name>
</gene>
<keyword evidence="6" id="KW-0511">Multifunctional enzyme</keyword>
<accession>A0ABQ0A3P5</accession>
<reference evidence="7 8" key="1">
    <citation type="submission" date="2024-04" db="EMBL/GenBank/DDBJ databases">
        <title>Draft genome sequence of Sessilibacter corallicola NBRC 116591.</title>
        <authorList>
            <person name="Miyakawa T."/>
            <person name="Kusuya Y."/>
            <person name="Miura T."/>
        </authorList>
    </citation>
    <scope>NUCLEOTIDE SEQUENCE [LARGE SCALE GENOMIC DNA]</scope>
    <source>
        <strain evidence="7 8">KU-00831-HH</strain>
    </source>
</reference>
<feature type="binding site" evidence="6">
    <location>
        <position position="403"/>
    </location>
    <ligand>
        <name>substrate</name>
    </ligand>
</feature>
<dbReference type="PANTHER" id="PTHR23100:SF0">
    <property type="entry name" value="ARGININE BIOSYNTHESIS BIFUNCTIONAL PROTEIN ARGJ, MITOCHONDRIAL"/>
    <property type="match status" value="1"/>
</dbReference>
<feature type="binding site" evidence="6">
    <location>
        <position position="279"/>
    </location>
    <ligand>
        <name>substrate</name>
    </ligand>
</feature>